<dbReference type="Gene3D" id="3.20.180.20">
    <property type="entry name" value="Dynein heavy chain, N-terminal domain 2"/>
    <property type="match status" value="1"/>
</dbReference>
<keyword evidence="9" id="KW-0282">Flagellum</keyword>
<dbReference type="Gene3D" id="1.10.287.2620">
    <property type="match status" value="1"/>
</dbReference>
<dbReference type="OrthoDB" id="5593012at2759"/>
<dbReference type="FunFam" id="3.10.490.20:FF:000001">
    <property type="entry name" value="dynein heavy chain 7, axonemal"/>
    <property type="match status" value="1"/>
</dbReference>
<dbReference type="FunFam" id="1.20.1270.280:FF:000001">
    <property type="entry name" value="dynein heavy chain 7, axonemal"/>
    <property type="match status" value="1"/>
</dbReference>
<dbReference type="GO" id="GO:0005930">
    <property type="term" value="C:axoneme"/>
    <property type="evidence" value="ECO:0007669"/>
    <property type="project" value="UniProtKB-SubCell"/>
</dbReference>
<evidence type="ECO:0000256" key="14">
    <source>
        <dbReference type="ARBA" id="ARBA00023212"/>
    </source>
</evidence>
<dbReference type="InterPro" id="IPR013602">
    <property type="entry name" value="Dynein_heavy_linker"/>
</dbReference>
<dbReference type="Pfam" id="PF12777">
    <property type="entry name" value="MT"/>
    <property type="match status" value="1"/>
</dbReference>
<dbReference type="EMBL" id="JWZX01003229">
    <property type="protein sequence ID" value="KOO23005.1"/>
    <property type="molecule type" value="Genomic_DNA"/>
</dbReference>
<dbReference type="InterPro" id="IPR004273">
    <property type="entry name" value="Dynein_heavy_D6_P-loop"/>
</dbReference>
<evidence type="ECO:0000256" key="9">
    <source>
        <dbReference type="ARBA" id="ARBA00022846"/>
    </source>
</evidence>
<keyword evidence="14" id="KW-0206">Cytoskeleton</keyword>
<dbReference type="InterPro" id="IPR026983">
    <property type="entry name" value="DHC"/>
</dbReference>
<comment type="similarity">
    <text evidence="3">Belongs to the dynein heavy chain family.</text>
</comment>
<feature type="domain" description="Dynein heavy chain 3 AAA+ lid" evidence="24">
    <location>
        <begin position="2390"/>
        <end position="2478"/>
    </location>
</feature>
<evidence type="ECO:0000256" key="4">
    <source>
        <dbReference type="ARBA" id="ARBA00022490"/>
    </source>
</evidence>
<keyword evidence="8" id="KW-0067">ATP-binding</keyword>
<evidence type="ECO:0000256" key="2">
    <source>
        <dbReference type="ARBA" id="ARBA00004430"/>
    </source>
</evidence>
<feature type="domain" description="Dynein heavy chain region D6 P-loop" evidence="17">
    <location>
        <begin position="3609"/>
        <end position="3667"/>
    </location>
</feature>
<evidence type="ECO:0000256" key="7">
    <source>
        <dbReference type="ARBA" id="ARBA00022741"/>
    </source>
</evidence>
<dbReference type="InterPro" id="IPR024317">
    <property type="entry name" value="Dynein_heavy_chain_D4_dom"/>
</dbReference>
<dbReference type="Gene3D" id="1.20.920.20">
    <property type="match status" value="1"/>
</dbReference>
<dbReference type="GO" id="GO:0045505">
    <property type="term" value="F:dynein intermediate chain binding"/>
    <property type="evidence" value="ECO:0007669"/>
    <property type="project" value="InterPro"/>
</dbReference>
<dbReference type="FunFam" id="3.40.50.300:FF:000223">
    <property type="entry name" value="Dynein heavy chain 3, axonemal"/>
    <property type="match status" value="1"/>
</dbReference>
<evidence type="ECO:0000259" key="21">
    <source>
        <dbReference type="Pfam" id="PF12780"/>
    </source>
</evidence>
<evidence type="ECO:0000259" key="20">
    <source>
        <dbReference type="Pfam" id="PF12777"/>
    </source>
</evidence>
<evidence type="ECO:0000259" key="17">
    <source>
        <dbReference type="Pfam" id="PF03028"/>
    </source>
</evidence>
<dbReference type="InterPro" id="IPR043157">
    <property type="entry name" value="Dynein_AAA1S"/>
</dbReference>
<dbReference type="InterPro" id="IPR041228">
    <property type="entry name" value="Dynein_C"/>
</dbReference>
<dbReference type="Pfam" id="PF12781">
    <property type="entry name" value="AAA_9"/>
    <property type="match status" value="1"/>
</dbReference>
<evidence type="ECO:0000259" key="18">
    <source>
        <dbReference type="Pfam" id="PF08393"/>
    </source>
</evidence>
<dbReference type="Pfam" id="PF08393">
    <property type="entry name" value="DHC_N2"/>
    <property type="match status" value="1"/>
</dbReference>
<evidence type="ECO:0000259" key="23">
    <source>
        <dbReference type="Pfam" id="PF17852"/>
    </source>
</evidence>
<keyword evidence="4" id="KW-0963">Cytoplasm</keyword>
<comment type="caution">
    <text evidence="27">The sequence shown here is derived from an EMBL/GenBank/DDBJ whole genome shotgun (WGS) entry which is preliminary data.</text>
</comment>
<evidence type="ECO:0000256" key="10">
    <source>
        <dbReference type="ARBA" id="ARBA00023017"/>
    </source>
</evidence>
<evidence type="ECO:0000256" key="13">
    <source>
        <dbReference type="ARBA" id="ARBA00023175"/>
    </source>
</evidence>
<dbReference type="Gene3D" id="3.40.50.300">
    <property type="entry name" value="P-loop containing nucleotide triphosphate hydrolases"/>
    <property type="match status" value="7"/>
</dbReference>
<dbReference type="Gene3D" id="1.20.140.100">
    <property type="entry name" value="Dynein heavy chain, N-terminal domain 2"/>
    <property type="match status" value="1"/>
</dbReference>
<name>A0A0M0J966_9EUKA</name>
<evidence type="ECO:0000256" key="5">
    <source>
        <dbReference type="ARBA" id="ARBA00022701"/>
    </source>
</evidence>
<evidence type="ECO:0000259" key="24">
    <source>
        <dbReference type="Pfam" id="PF17857"/>
    </source>
</evidence>
<feature type="domain" description="Dynein heavy chain linker" evidence="18">
    <location>
        <begin position="970"/>
        <end position="1373"/>
    </location>
</feature>
<dbReference type="GO" id="GO:0005874">
    <property type="term" value="C:microtubule"/>
    <property type="evidence" value="ECO:0007669"/>
    <property type="project" value="UniProtKB-KW"/>
</dbReference>
<dbReference type="Gene3D" id="6.10.140.1060">
    <property type="match status" value="1"/>
</dbReference>
<dbReference type="Pfam" id="PF03028">
    <property type="entry name" value="Dynein_heavy"/>
    <property type="match status" value="1"/>
</dbReference>
<dbReference type="Pfam" id="PF18199">
    <property type="entry name" value="Dynein_C"/>
    <property type="match status" value="1"/>
</dbReference>
<dbReference type="InterPro" id="IPR035699">
    <property type="entry name" value="AAA_6"/>
</dbReference>
<dbReference type="FunFam" id="1.10.8.1220:FF:000001">
    <property type="entry name" value="Dynein axonemal heavy chain 5"/>
    <property type="match status" value="1"/>
</dbReference>
<evidence type="ECO:0000313" key="28">
    <source>
        <dbReference type="Proteomes" id="UP000037460"/>
    </source>
</evidence>
<dbReference type="GO" id="GO:0008569">
    <property type="term" value="F:minus-end-directed microtubule motor activity"/>
    <property type="evidence" value="ECO:0007669"/>
    <property type="project" value="InterPro"/>
</dbReference>
<evidence type="ECO:0000259" key="26">
    <source>
        <dbReference type="Pfam" id="PF18199"/>
    </source>
</evidence>
<dbReference type="FunFam" id="1.10.8.710:FF:000004">
    <property type="entry name" value="Dynein axonemal heavy chain 6"/>
    <property type="match status" value="1"/>
</dbReference>
<dbReference type="FunFam" id="3.20.180.20:FF:000003">
    <property type="entry name" value="Dynein heavy chain 12, axonemal"/>
    <property type="match status" value="1"/>
</dbReference>
<sequence length="4146" mass="463267">MAPPRGGKVKAGDAAPTRAVDAALANLQHLHEQERLITSRVLPTESPLDAAFKAPEPLPHSYIPAGSRPKPGVSALAAPISLKVPTALMGVGKGAGMAHSAPLPGEDPAGAAPLLSYQKVRRWDMLPKHAWLQAAESGQAPGPGFRDVSATQTMRSYGPKGLPPLPLPVETHAASAGSEGYVKKQPTTTIASHYSPHVRGLHASTLAHAVLPDEDEESVTPPSLSEDEVASTFLPLEFFDGGEMEPMTDDLWDKAESYFSKGKPFKARSKYYASGGKTSSMLPCEVVRYHPEEAKFEVQWVHTGKRKLCTRLNLLFDLESEVKWRLRCEKATELRAQFEAAMRYHLFATEQLGVQVSLSDVSEVLDEARLMQRVPGCDESIWATPAMRSSWQQVASDYTGAMRRAHTDYEMRSAAFRATVAALKLPTATLAHVPEMGTVESFTAAFKAAHTAVAGALFAADPVLLRCVRLVFDESYWLRTESLLESRPEVLNTPCDLKHFLEVQATKTEEVKARFTQLWTPAVEAVTQQELSAIPEMERTMDLATYEASRVPRILRQLSLLMQDELQSLVLSSMGAYLQLLQMYATPQDEIDVTNGPPETALAFAKELPMGQPTLLTVTLRLEGGALAFEPPLEKVVNDLNAVLEAIVTQTAGVPSIESHVMHMLGQPETMLKTLAHDDATLQAARLQLFELLERSLVRPKALLGLFKQFEELAAIEIEAYLETIKAKKCTLEQYHELINKWNSTVSLVMEATVPEVNCRLLLISCTELKQGLATKAEAIARGVSGLVVEELEKKSKDISAAYSVIYEKLQSTSGSAEEVVEMNAYMAACELELEKLSESIKANLEARISLLDKVTMELPDETFSLVFATLGWPGRVTKVATDAAKKQEEDREKFQEQLRTDREHFSEELDVWAVEIKALATLGDMSEVETNSATVAALQAKIDDGKERAALYNSREELFGWPVTEYSQLNELNKALEPYNTLWTTAVNFQRAYPLWLEGPFMELSPEQVEKDVGDWWRLLYKLGKSLVGLPGPLKVVNYVKEKIDDFKQHLPLIGAMLNPGMRDRHWKQLAEQVGKPIQPNEMSTLALILEQKTGDYIAQIQEMSDAASKEFSLEKALDKMLNEWRPIQFDCMEYRDTGTYILRALDEIQSMFDDHVVKTQAMRGSPFVKPFENRCRDWEAKLISMQEIIDEWLKCQSVWLYLEPIFSSEDIMRQMPQEAKRFTQVDRLWRKVMAATEAKPNVLLATATEGMLASWQEANRLLELIQKGLNDYLEAKRLSFARLFFLSNDELLQILSETKDPTRVQPHLGKCFEGITKVDFDDKLIIHGMISAEGEKVPFKQTLDPNAANGMVEKWLLQVESAMKENVSHQFFKGHANYTQRPRLEWLLNWPGQVVLGVDQVFWTLETEEALSSGGNKGLREYEAKCTEQLDGCVELVKKPLNKMQRITLGAMVTLDVHGRDVLTMMGEMGVDSCLDFNWVAQLRLYYDPAQTDGMIGPDLDLKMITAHVKYGWEYLGNSFRLVVTALTDRCYRTLMGAIQLTLGGAPEGPAGTGKTETTKDLAKALAKQCVVFNCSDGLDYLAMAKFFKGVAAAGAWACFDEFNRIDLEVLSVVAQQVLTIQRAIAAGVQRFIFEGTDLAIDPTNAVFITMNPGYAGRSELPDNLKVLFRTVAMMVPDYGLIGEISLMSFGFTIARPLSKKIVQTYKLCSEQLSSQDHYDYGMRAVKSVLTAAGNLKRALPNDPEPMLVLRSIRDVNLPKFLSHDVPLFNGITSDLFPGVQLPPPDYDMLKGAIFTIIEKKGLQPVDSFVTKVLEVYEMFLVRHGFMVVGLPFAGKTCAYRTLAEALTLLNEQHFGKPTFFEEWLKVATPCLNPKSVPAGRLYGEFDPVSHEWTDGILAVIYRTCAQDTTGVRQWMVFDGPVDAVWIENMNTVLDDNKKLCLMSGEIIAMSRIMNLIFEPMDLAVASPATVSRCGMVYMEPHSLGWQPVLTSWLQKLPKNVDQAQRQSLKVLFDWFLDPILWYLRKDCRSPVPTMDIMLAVAVMRFIEAHLDIWIDVPEQPSRAPDSKKGTEILQGLFFFALIWGVGATVDAPSREKFDFFLKQLIKKEVPEILSTPGAAQPIFADVKLTKAPPVDKGTVFDCCFDQTRSWAWIDWTKTVPEYSVPKGAKFGDIFVTTIDSVQASYVVDTCITHGIPVLLAGNTGTGKSVLVRDRILNGINSEAAQAAKGIKDVYNNIFISFSAQTSQRATQNLIDNQLDKRRKGVFGPPFGKKTVIFVDDLNMPMLQTYGDQPPVEILRQWMDHNGWYDLKDCTFRELVDIQFVAAMGPPGGGRNPVTPRYIRHFNLMWATDYAPAALERIFKTIFDWHFNKDRFPGECTSLGNGVVQATINIFNTIAKELLPTPSKSHYTFNLRDLTKVFQGMTQGSPKTVLEKVDLLRLWAHETKRVFSDRLVDKKDMTWFHKLLCTQLEEVFKSDWKKVTGSEDERLIFGDFMKDDGAEYEAPMDLVLFPFAAEHVCRILRIVKQPFGNVLSLTKSYDMIAWREDLKKVLRGAGEKLKPTVFLFTDTQVKDEAMVEDINNILNTGEVPQLFPGDEVSQICETLQPKAKEIGMTDFTPGSMMRFFVQNCRGLLHMALCMSPIGDSFRTRLRKFPSLVNCTTIDWFTAWPKDALLTVAQSFLQDIKMEDNVRKAVQEMCCSFQESVADLSYKYLRELKRNNYVTPTSYLELLASFKALLDVKRSEVAAAKSRYDVGLQKLSETAASVAGMQQELQALQPQLVVARKDADALMIKIDADSKEAAKVKEVVSKDKAAAEVVAANASAIKADCEAGLAEALPALDAAVKALATLKKADIDEVKGMKVPPAGVVLTMEAVCITKEIKPEKVPAPDGKGKVDSFWGPAKTMMQDTKFLDSLVSYDKDNIDVVIMKKIREKYMPDPGFVPEIVKKASTAAFGLCCWVRAMETYDRVAKDIAPKRAKLAGAEAEYAEVSTLLASKMAALKEVEDKLALLQATFEETTAKKESLEAQSIDCANKLERAEKLIGGLGGEKDRWTEASRKLGVTYTNITGDVLIGSGVVSYMGPFVATFRDLQISAWIKECAVMKVPCSDKFALVDVLGDQVKIRQWNIDGLPKDSFSTDNGIITDSARRWPLMIDPQMQANKWVKKMSKSSNLVTFKLSDGDFARALENALNFGNPTLLENVLEELDPVLEPVLLKQVFKSGGVLSSKLGDSVVEYNKNFKFYTTTKLRNPHYLPEVSVKVTLLNFMITPEGLEDQMLGIVVAKERPELEEEKTKLVLEAAQNKRVLKEVEDKILHTLSSSEGNILDDASAIEILGDAKVISDQISAKQVIADKTTQKLDAIRESYKSVAYRSSILFFSIAAMANIDPMYQFSLAWYQSLFERAIEQAEPSKKLEERLKNIIKTNTYSVYRNVCRSLYEKDKLLFSFVMCTNIMRGDNKLDAGQFTFFLTGGTGIISDNAPKNPTADGSTSDGAPWLAQPRWEEILRLSLLPGFADLPSDFGKHLKEWKIVYEAEVPHKQALPGKWDSDLNDDGVPFERCCILRCLRPDRVVPMVTAFVSENMEQKFVEPPPFNLEECFNDSTCMVPLIFILSPGQDPMSQLLKFGDARGFGGKRTNSISLGQGQGPIAKKLIMDAQSNGSWNGVKMTNEPPLGLRANLLGSFIQDPISDPSFFEGVGGPNAHGWKPLLLGLCFFHAVIQERRKYGPIGWNIPYEFNTSDLRICVRQLRSFLESYESMPLAALRYTTGECNYGGRVTDDKDRRCLNALLLNFYNDDAISPKAETHEEYMAALRALPQFPSPEVFGLHPNAAITKELKETRELFTAILLTQSTVGGGAGRRRRTMLAAIAEDISSKLPADFDLDAAKALYPVEYLQSMNTVLHQELIRFNRLTEIVRSSLNNLKKAIKGLVVMDANLEAVANALMTGARPAMWMKRSYPSLKPLAGYVSDMMRRLKFFADWIKSGIPADFWISGFFFTQAFLTGASQNFARKHTLPIDQIDFAFSMLTIKVGESPPPEDGVHVFGMYLEGARYHAETKVLQECEPKVLFTEIPMMWFRPMQVDAIDHGKYYNCPLYKESARRGVLATTGHSSNFVMMLKLPSDVSENHWVKRGVAGLLALDD</sequence>
<keyword evidence="15" id="KW-0966">Cell projection</keyword>
<dbReference type="InterPro" id="IPR042219">
    <property type="entry name" value="AAA_lid_11_sf"/>
</dbReference>
<dbReference type="PANTHER" id="PTHR22878:SF70">
    <property type="entry name" value="DYNEIN HEAVY CHAIN 2, AXONEMAL"/>
    <property type="match status" value="1"/>
</dbReference>
<organism evidence="27 28">
    <name type="scientific">Chrysochromulina tobinii</name>
    <dbReference type="NCBI Taxonomy" id="1460289"/>
    <lineage>
        <taxon>Eukaryota</taxon>
        <taxon>Haptista</taxon>
        <taxon>Haptophyta</taxon>
        <taxon>Prymnesiophyceae</taxon>
        <taxon>Prymnesiales</taxon>
        <taxon>Chrysochromulinaceae</taxon>
        <taxon>Chrysochromulina</taxon>
    </lineage>
</organism>
<keyword evidence="12" id="KW-0969">Cilium</keyword>
<evidence type="ECO:0000256" key="3">
    <source>
        <dbReference type="ARBA" id="ARBA00008887"/>
    </source>
</evidence>
<dbReference type="Pfam" id="PF12775">
    <property type="entry name" value="AAA_7"/>
    <property type="match status" value="1"/>
</dbReference>
<dbReference type="FunFam" id="1.10.8.720:FF:000001">
    <property type="entry name" value="dynein heavy chain 7, axonemal"/>
    <property type="match status" value="1"/>
</dbReference>
<dbReference type="InterPro" id="IPR041589">
    <property type="entry name" value="DNAH3_AAA_lid_1"/>
</dbReference>
<reference evidence="28" key="1">
    <citation type="journal article" date="2015" name="PLoS Genet.">
        <title>Genome Sequence and Transcriptome Analyses of Chrysochromulina tobin: Metabolic Tools for Enhanced Algal Fitness in the Prominent Order Prymnesiales (Haptophyceae).</title>
        <authorList>
            <person name="Hovde B.T."/>
            <person name="Deodato C.R."/>
            <person name="Hunsperger H.M."/>
            <person name="Ryken S.A."/>
            <person name="Yost W."/>
            <person name="Jha R.K."/>
            <person name="Patterson J."/>
            <person name="Monnat R.J. Jr."/>
            <person name="Barlow S.B."/>
            <person name="Starkenburg S.R."/>
            <person name="Cattolico R.A."/>
        </authorList>
    </citation>
    <scope>NUCLEOTIDE SEQUENCE</scope>
    <source>
        <strain evidence="28">CCMP291</strain>
    </source>
</reference>
<dbReference type="FunFam" id="1.20.140.100:FF:000004">
    <property type="entry name" value="Dynein axonemal heavy chain 6"/>
    <property type="match status" value="1"/>
</dbReference>
<dbReference type="PANTHER" id="PTHR22878">
    <property type="entry name" value="DYNEIN HEAVY CHAIN 6, AXONEMAL-LIKE-RELATED"/>
    <property type="match status" value="1"/>
</dbReference>
<dbReference type="Pfam" id="PF17852">
    <property type="entry name" value="Dynein_AAA_lid"/>
    <property type="match status" value="1"/>
</dbReference>
<evidence type="ECO:0000256" key="15">
    <source>
        <dbReference type="ARBA" id="ARBA00023273"/>
    </source>
</evidence>
<evidence type="ECO:0000256" key="1">
    <source>
        <dbReference type="ARBA" id="ARBA00004230"/>
    </source>
</evidence>
<keyword evidence="11 16" id="KW-0175">Coiled coil</keyword>
<dbReference type="Gene3D" id="1.10.8.710">
    <property type="match status" value="1"/>
</dbReference>
<dbReference type="Pfam" id="PF12780">
    <property type="entry name" value="AAA_8"/>
    <property type="match status" value="1"/>
</dbReference>
<evidence type="ECO:0000256" key="8">
    <source>
        <dbReference type="ARBA" id="ARBA00022840"/>
    </source>
</evidence>
<dbReference type="FunFam" id="1.20.920.20:FF:000006">
    <property type="entry name" value="Dynein, axonemal, heavy chain 6"/>
    <property type="match status" value="1"/>
</dbReference>
<keyword evidence="5" id="KW-0493">Microtubule</keyword>
<keyword evidence="13" id="KW-0505">Motor protein</keyword>
<dbReference type="FunFam" id="1.20.920.30:FF:000002">
    <property type="entry name" value="Dynein axonemal heavy chain 3"/>
    <property type="match status" value="1"/>
</dbReference>
<dbReference type="GO" id="GO:0051959">
    <property type="term" value="F:dynein light intermediate chain binding"/>
    <property type="evidence" value="ECO:0007669"/>
    <property type="project" value="InterPro"/>
</dbReference>
<dbReference type="FunFam" id="3.40.50.300:FF:001328">
    <property type="entry name" value="Dynein heavy chain 6, axonemal"/>
    <property type="match status" value="1"/>
</dbReference>
<dbReference type="InterPro" id="IPR043160">
    <property type="entry name" value="Dynein_C_barrel"/>
</dbReference>
<feature type="domain" description="Dynein heavy chain AAA lid" evidence="25">
    <location>
        <begin position="3710"/>
        <end position="3835"/>
    </location>
</feature>
<dbReference type="InterPro" id="IPR035706">
    <property type="entry name" value="AAA_9"/>
</dbReference>
<evidence type="ECO:0000256" key="12">
    <source>
        <dbReference type="ARBA" id="ARBA00023069"/>
    </source>
</evidence>
<dbReference type="GO" id="GO:0030286">
    <property type="term" value="C:dynein complex"/>
    <property type="evidence" value="ECO:0007669"/>
    <property type="project" value="UniProtKB-KW"/>
</dbReference>
<dbReference type="FunFam" id="3.40.50.300:FF:000044">
    <property type="entry name" value="Dynein heavy chain 5, axonemal"/>
    <property type="match status" value="1"/>
</dbReference>
<dbReference type="InterPro" id="IPR041466">
    <property type="entry name" value="Dynein_AAA5_ext"/>
</dbReference>
<dbReference type="GO" id="GO:0005524">
    <property type="term" value="F:ATP binding"/>
    <property type="evidence" value="ECO:0007669"/>
    <property type="project" value="UniProtKB-KW"/>
</dbReference>
<proteinExistence type="inferred from homology"/>
<feature type="domain" description="Dynein heavy chain C-terminal" evidence="26">
    <location>
        <begin position="3842"/>
        <end position="4141"/>
    </location>
</feature>
<feature type="domain" description="Dynein heavy chain hydrolytic ATP-binding dynein motor region" evidence="19">
    <location>
        <begin position="1513"/>
        <end position="1839"/>
    </location>
</feature>
<feature type="domain" description="Dynein heavy chain AAA 5 extension" evidence="23">
    <location>
        <begin position="2012"/>
        <end position="2159"/>
    </location>
</feature>
<evidence type="ECO:0000259" key="22">
    <source>
        <dbReference type="Pfam" id="PF12781"/>
    </source>
</evidence>
<evidence type="ECO:0000256" key="16">
    <source>
        <dbReference type="SAM" id="Coils"/>
    </source>
</evidence>
<dbReference type="Proteomes" id="UP000037460">
    <property type="component" value="Unassembled WGS sequence"/>
</dbReference>
<dbReference type="Gene3D" id="1.10.8.1220">
    <property type="match status" value="1"/>
</dbReference>
<dbReference type="Gene3D" id="1.10.8.720">
    <property type="entry name" value="Region D6 of dynein motor"/>
    <property type="match status" value="1"/>
</dbReference>
<dbReference type="Pfam" id="PF12774">
    <property type="entry name" value="AAA_6"/>
    <property type="match status" value="1"/>
</dbReference>
<dbReference type="InterPro" id="IPR041658">
    <property type="entry name" value="AAA_lid_11"/>
</dbReference>
<feature type="coiled-coil region" evidence="16">
    <location>
        <begin position="2999"/>
        <end position="3047"/>
    </location>
</feature>
<dbReference type="FunFam" id="1.10.287.2620:FF:000002">
    <property type="entry name" value="Dynein heavy chain 2, axonemal"/>
    <property type="match status" value="1"/>
</dbReference>
<feature type="domain" description="Dynein heavy chain AAA module D4" evidence="21">
    <location>
        <begin position="2538"/>
        <end position="2742"/>
    </location>
</feature>
<dbReference type="InterPro" id="IPR042228">
    <property type="entry name" value="Dynein_linker_3"/>
</dbReference>
<dbReference type="InterPro" id="IPR027417">
    <property type="entry name" value="P-loop_NTPase"/>
</dbReference>
<dbReference type="Gene3D" id="3.10.490.20">
    <property type="match status" value="1"/>
</dbReference>
<keyword evidence="28" id="KW-1185">Reference proteome</keyword>
<dbReference type="Gene3D" id="1.20.58.1120">
    <property type="match status" value="1"/>
</dbReference>
<dbReference type="Gene3D" id="1.20.920.30">
    <property type="match status" value="1"/>
</dbReference>
<evidence type="ECO:0000256" key="11">
    <source>
        <dbReference type="ARBA" id="ARBA00023054"/>
    </source>
</evidence>
<gene>
    <name evidence="27" type="ORF">Ctob_000969</name>
</gene>
<feature type="domain" description="Dynein heavy chain ATP-binding dynein motor region" evidence="22">
    <location>
        <begin position="3129"/>
        <end position="3350"/>
    </location>
</feature>
<keyword evidence="6" id="KW-0677">Repeat</keyword>
<feature type="domain" description="Dynein heavy chain coiled coil stalk" evidence="20">
    <location>
        <begin position="2756"/>
        <end position="3096"/>
    </location>
</feature>
<dbReference type="Pfam" id="PF18198">
    <property type="entry name" value="AAA_lid_11"/>
    <property type="match status" value="1"/>
</dbReference>
<dbReference type="InterPro" id="IPR042222">
    <property type="entry name" value="Dynein_2_N"/>
</dbReference>
<evidence type="ECO:0000259" key="25">
    <source>
        <dbReference type="Pfam" id="PF18198"/>
    </source>
</evidence>
<protein>
    <submittedName>
        <fullName evidence="27">Dynein heavy chain axonemal</fullName>
    </submittedName>
</protein>
<dbReference type="GO" id="GO:0031514">
    <property type="term" value="C:motile cilium"/>
    <property type="evidence" value="ECO:0007669"/>
    <property type="project" value="UniProtKB-SubCell"/>
</dbReference>
<comment type="subcellular location">
    <subcellularLocation>
        <location evidence="1">Cell projection</location>
        <location evidence="1">Cilium</location>
        <location evidence="1">Flagellum</location>
    </subcellularLocation>
    <subcellularLocation>
        <location evidence="2">Cytoplasm</location>
        <location evidence="2">Cytoskeleton</location>
        <location evidence="2">Cilium axoneme</location>
    </subcellularLocation>
</comment>
<evidence type="ECO:0000313" key="27">
    <source>
        <dbReference type="EMBL" id="KOO23005.1"/>
    </source>
</evidence>
<dbReference type="FunFam" id="1.20.58.1120:FF:000001">
    <property type="entry name" value="dynein heavy chain 2, axonemal"/>
    <property type="match status" value="1"/>
</dbReference>
<dbReference type="SUPFAM" id="SSF52540">
    <property type="entry name" value="P-loop containing nucleoside triphosphate hydrolases"/>
    <property type="match status" value="4"/>
</dbReference>
<evidence type="ECO:0000259" key="19">
    <source>
        <dbReference type="Pfam" id="PF12774"/>
    </source>
</evidence>
<keyword evidence="10" id="KW-0243">Dynein</keyword>
<dbReference type="Gene3D" id="1.20.1270.280">
    <property type="match status" value="1"/>
</dbReference>
<evidence type="ECO:0000256" key="6">
    <source>
        <dbReference type="ARBA" id="ARBA00022737"/>
    </source>
</evidence>
<dbReference type="Pfam" id="PF17857">
    <property type="entry name" value="AAA_lid_1"/>
    <property type="match status" value="1"/>
</dbReference>
<accession>A0A0M0J966</accession>
<dbReference type="InterPro" id="IPR024743">
    <property type="entry name" value="Dynein_HC_stalk"/>
</dbReference>
<keyword evidence="7" id="KW-0547">Nucleotide-binding</keyword>
<dbReference type="GO" id="GO:0003341">
    <property type="term" value="P:cilium movement"/>
    <property type="evidence" value="ECO:0007669"/>
    <property type="project" value="UniProtKB-ARBA"/>
</dbReference>